<sequence length="94" mass="10185">SGFILLRYSSPSSSARCDNCVNGVCDRPGSSCYKTGWIGPNCDECVRCPGSHMVPGSRPICVFAAKVGEEIFVVKISTTTHYIIRARIVQDAEI</sequence>
<keyword evidence="2" id="KW-1185">Reference proteome</keyword>
<evidence type="ECO:0000313" key="1">
    <source>
        <dbReference type="EMBL" id="VDM98447.1"/>
    </source>
</evidence>
<name>A0A3P7KMH4_ONCOC</name>
<proteinExistence type="predicted"/>
<gene>
    <name evidence="1" type="ORF">NOO_LOCUS12247</name>
</gene>
<feature type="non-terminal residue" evidence="1">
    <location>
        <position position="1"/>
    </location>
</feature>
<reference evidence="1 2" key="1">
    <citation type="submission" date="2018-08" db="EMBL/GenBank/DDBJ databases">
        <authorList>
            <person name="Laetsch R D."/>
            <person name="Stevens L."/>
            <person name="Kumar S."/>
            <person name="Blaxter L. M."/>
        </authorList>
    </citation>
    <scope>NUCLEOTIDE SEQUENCE [LARGE SCALE GENOMIC DNA]</scope>
</reference>
<organism evidence="1 2">
    <name type="scientific">Onchocerca ochengi</name>
    <name type="common">Filarial nematode worm</name>
    <dbReference type="NCBI Taxonomy" id="42157"/>
    <lineage>
        <taxon>Eukaryota</taxon>
        <taxon>Metazoa</taxon>
        <taxon>Ecdysozoa</taxon>
        <taxon>Nematoda</taxon>
        <taxon>Chromadorea</taxon>
        <taxon>Rhabditida</taxon>
        <taxon>Spirurina</taxon>
        <taxon>Spiruromorpha</taxon>
        <taxon>Filarioidea</taxon>
        <taxon>Onchocercidae</taxon>
        <taxon>Onchocerca</taxon>
    </lineage>
</organism>
<dbReference type="AlphaFoldDB" id="A0A3P7KMH4"/>
<accession>A0A3P7KMH4</accession>
<evidence type="ECO:0000313" key="2">
    <source>
        <dbReference type="Proteomes" id="UP000271087"/>
    </source>
</evidence>
<dbReference type="Proteomes" id="UP000271087">
    <property type="component" value="Unassembled WGS sequence"/>
</dbReference>
<protein>
    <submittedName>
        <fullName evidence="1">Uncharacterized protein</fullName>
    </submittedName>
</protein>
<dbReference type="EMBL" id="UYRW01010059">
    <property type="protein sequence ID" value="VDM98447.1"/>
    <property type="molecule type" value="Genomic_DNA"/>
</dbReference>